<proteinExistence type="predicted"/>
<reference evidence="2 3" key="1">
    <citation type="journal article" date="2020" name="BMC Genomics">
        <title>Intraspecific diversification of the crop wild relative Brassica cretica Lam. using demographic model selection.</title>
        <authorList>
            <person name="Kioukis A."/>
            <person name="Michalopoulou V.A."/>
            <person name="Briers L."/>
            <person name="Pirintsos S."/>
            <person name="Studholme D.J."/>
            <person name="Pavlidis P."/>
            <person name="Sarris P.F."/>
        </authorList>
    </citation>
    <scope>NUCLEOTIDE SEQUENCE [LARGE SCALE GENOMIC DNA]</scope>
    <source>
        <strain evidence="3">cv. PFS-1207/04</strain>
    </source>
</reference>
<keyword evidence="3" id="KW-1185">Reference proteome</keyword>
<sequence>MNKHLVETFVAFRNSHGRSRYAEDDQEDTPGDEVLAIDQGRRGRMRNRELVLVLFSWRKVTTRFSILLSTTALAIGAVSAANLTFIFPDIFSIKCFVAMNMGELDCLFGPTRLFGELDGVFGPTRPFSELVGSLDPTRPFGELDDEAL</sequence>
<keyword evidence="1" id="KW-0812">Transmembrane</keyword>
<evidence type="ECO:0000313" key="2">
    <source>
        <dbReference type="EMBL" id="KAF3607024.1"/>
    </source>
</evidence>
<accession>A0ABQ7EW34</accession>
<dbReference type="Proteomes" id="UP000266723">
    <property type="component" value="Unassembled WGS sequence"/>
</dbReference>
<gene>
    <name evidence="2" type="ORF">DY000_02047442</name>
</gene>
<keyword evidence="1" id="KW-1133">Transmembrane helix</keyword>
<protein>
    <recommendedName>
        <fullName evidence="4">CASP-like protein</fullName>
    </recommendedName>
</protein>
<feature type="transmembrane region" description="Helical" evidence="1">
    <location>
        <begin position="64"/>
        <end position="87"/>
    </location>
</feature>
<evidence type="ECO:0000313" key="3">
    <source>
        <dbReference type="Proteomes" id="UP000266723"/>
    </source>
</evidence>
<keyword evidence="1" id="KW-0472">Membrane</keyword>
<comment type="caution">
    <text evidence="2">The sequence shown here is derived from an EMBL/GenBank/DDBJ whole genome shotgun (WGS) entry which is preliminary data.</text>
</comment>
<evidence type="ECO:0008006" key="4">
    <source>
        <dbReference type="Google" id="ProtNLM"/>
    </source>
</evidence>
<name>A0ABQ7EW34_BRACR</name>
<dbReference type="EMBL" id="QGKV02000297">
    <property type="protein sequence ID" value="KAF3607024.1"/>
    <property type="molecule type" value="Genomic_DNA"/>
</dbReference>
<organism evidence="2 3">
    <name type="scientific">Brassica cretica</name>
    <name type="common">Mustard</name>
    <dbReference type="NCBI Taxonomy" id="69181"/>
    <lineage>
        <taxon>Eukaryota</taxon>
        <taxon>Viridiplantae</taxon>
        <taxon>Streptophyta</taxon>
        <taxon>Embryophyta</taxon>
        <taxon>Tracheophyta</taxon>
        <taxon>Spermatophyta</taxon>
        <taxon>Magnoliopsida</taxon>
        <taxon>eudicotyledons</taxon>
        <taxon>Gunneridae</taxon>
        <taxon>Pentapetalae</taxon>
        <taxon>rosids</taxon>
        <taxon>malvids</taxon>
        <taxon>Brassicales</taxon>
        <taxon>Brassicaceae</taxon>
        <taxon>Brassiceae</taxon>
        <taxon>Brassica</taxon>
    </lineage>
</organism>
<evidence type="ECO:0000256" key="1">
    <source>
        <dbReference type="SAM" id="Phobius"/>
    </source>
</evidence>